<dbReference type="OrthoDB" id="2017317at2759"/>
<evidence type="ECO:0000256" key="5">
    <source>
        <dbReference type="SAM" id="MobiDB-lite"/>
    </source>
</evidence>
<evidence type="ECO:0000256" key="1">
    <source>
        <dbReference type="ARBA" id="ARBA00012346"/>
    </source>
</evidence>
<evidence type="ECO:0000256" key="6">
    <source>
        <dbReference type="SAM" id="Phobius"/>
    </source>
</evidence>
<name>A0A9P8WDH9_9HYPO</name>
<evidence type="ECO:0000313" key="7">
    <source>
        <dbReference type="EMBL" id="KAH6895864.1"/>
    </source>
</evidence>
<evidence type="ECO:0000256" key="4">
    <source>
        <dbReference type="PIRSR" id="PIRSR617939-2"/>
    </source>
</evidence>
<dbReference type="InterPro" id="IPR017939">
    <property type="entry name" value="G-Glutamylcylcotransferase"/>
</dbReference>
<organism evidence="7 8">
    <name type="scientific">Thelonectria olida</name>
    <dbReference type="NCBI Taxonomy" id="1576542"/>
    <lineage>
        <taxon>Eukaryota</taxon>
        <taxon>Fungi</taxon>
        <taxon>Dikarya</taxon>
        <taxon>Ascomycota</taxon>
        <taxon>Pezizomycotina</taxon>
        <taxon>Sordariomycetes</taxon>
        <taxon>Hypocreomycetidae</taxon>
        <taxon>Hypocreales</taxon>
        <taxon>Nectriaceae</taxon>
        <taxon>Thelonectria</taxon>
    </lineage>
</organism>
<evidence type="ECO:0000256" key="3">
    <source>
        <dbReference type="PIRSR" id="PIRSR617939-1"/>
    </source>
</evidence>
<keyword evidence="2" id="KW-0456">Lyase</keyword>
<comment type="caution">
    <text evidence="7">The sequence shown here is derived from an EMBL/GenBank/DDBJ whole genome shotgun (WGS) entry which is preliminary data.</text>
</comment>
<dbReference type="Gene3D" id="3.10.490.10">
    <property type="entry name" value="Gamma-glutamyl cyclotransferase-like"/>
    <property type="match status" value="1"/>
</dbReference>
<dbReference type="GO" id="GO:0003839">
    <property type="term" value="F:gamma-glutamylcyclotransferase activity"/>
    <property type="evidence" value="ECO:0007669"/>
    <property type="project" value="UniProtKB-EC"/>
</dbReference>
<reference evidence="7 8" key="1">
    <citation type="journal article" date="2021" name="Nat. Commun.">
        <title>Genetic determinants of endophytism in the Arabidopsis root mycobiome.</title>
        <authorList>
            <person name="Mesny F."/>
            <person name="Miyauchi S."/>
            <person name="Thiergart T."/>
            <person name="Pickel B."/>
            <person name="Atanasova L."/>
            <person name="Karlsson M."/>
            <person name="Huettel B."/>
            <person name="Barry K.W."/>
            <person name="Haridas S."/>
            <person name="Chen C."/>
            <person name="Bauer D."/>
            <person name="Andreopoulos W."/>
            <person name="Pangilinan J."/>
            <person name="LaButti K."/>
            <person name="Riley R."/>
            <person name="Lipzen A."/>
            <person name="Clum A."/>
            <person name="Drula E."/>
            <person name="Henrissat B."/>
            <person name="Kohler A."/>
            <person name="Grigoriev I.V."/>
            <person name="Martin F.M."/>
            <person name="Hacquard S."/>
        </authorList>
    </citation>
    <scope>NUCLEOTIDE SEQUENCE [LARGE SCALE GENOMIC DNA]</scope>
    <source>
        <strain evidence="7 8">MPI-CAGE-CH-0241</strain>
    </source>
</reference>
<evidence type="ECO:0000256" key="2">
    <source>
        <dbReference type="ARBA" id="ARBA00023239"/>
    </source>
</evidence>
<feature type="active site" description="Proton acceptor" evidence="3">
    <location>
        <position position="182"/>
    </location>
</feature>
<keyword evidence="6" id="KW-0812">Transmembrane</keyword>
<dbReference type="EMBL" id="JAGPYM010000004">
    <property type="protein sequence ID" value="KAH6895864.1"/>
    <property type="molecule type" value="Genomic_DNA"/>
</dbReference>
<feature type="transmembrane region" description="Helical" evidence="6">
    <location>
        <begin position="298"/>
        <end position="322"/>
    </location>
</feature>
<dbReference type="PANTHER" id="PTHR12935">
    <property type="entry name" value="GAMMA-GLUTAMYLCYCLOTRANSFERASE"/>
    <property type="match status" value="1"/>
</dbReference>
<dbReference type="AlphaFoldDB" id="A0A9P8WDH9"/>
<feature type="binding site" evidence="4">
    <location>
        <begin position="70"/>
        <end position="75"/>
    </location>
    <ligand>
        <name>substrate</name>
    </ligand>
</feature>
<sequence>MAGQASGSGPADDCCALAVLRKLNTVLPRPALRNYPPIDSIPQTSHARLAQAAEDAVRGRDDAQPVTHLYLAYGSNLSAETFLGMRGIRPLSQTTVAVPTLELNFNLPGIPYREPCFANVGFRKIPDKPPKLPDPPNPPRVPPIDPPFQPPPPHTTTEWNEGLVGVVYEVTEEDYRTIIRTEGGGAGYKEIIVPCIAIPPKISVPEKPPIPELPRPFMARTLYAPQIPEPDLPDDPRKKKWWYRFLVGPHREPDYAQASARYLKLIIDGAEEHDFPDGYQRWLRSLQPYTITTCRQRIGGLIFALTSGLMFLLVIAISNMLADKDGKLPRWMVITMTVLVNLTWMEYDAFYKPIFGDGERTQNDGDHDKKRNNEWASGFRRRHPAVDEEKMALLEEFE</sequence>
<gene>
    <name evidence="7" type="ORF">B0T10DRAFT_228051</name>
</gene>
<protein>
    <recommendedName>
        <fullName evidence="1">gamma-glutamylcyclotransferase</fullName>
        <ecNumber evidence="1">4.3.2.9</ecNumber>
    </recommendedName>
</protein>
<evidence type="ECO:0000313" key="8">
    <source>
        <dbReference type="Proteomes" id="UP000777438"/>
    </source>
</evidence>
<feature type="binding site" evidence="4">
    <location>
        <position position="262"/>
    </location>
    <ligand>
        <name>substrate</name>
    </ligand>
</feature>
<proteinExistence type="predicted"/>
<dbReference type="EC" id="4.3.2.9" evidence="1"/>
<keyword evidence="6" id="KW-0472">Membrane</keyword>
<feature type="region of interest" description="Disordered" evidence="5">
    <location>
        <begin position="127"/>
        <end position="156"/>
    </location>
</feature>
<keyword evidence="8" id="KW-1185">Reference proteome</keyword>
<feature type="compositionally biased region" description="Pro residues" evidence="5">
    <location>
        <begin position="132"/>
        <end position="154"/>
    </location>
</feature>
<accession>A0A9P8WDH9</accession>
<dbReference type="Proteomes" id="UP000777438">
    <property type="component" value="Unassembled WGS sequence"/>
</dbReference>
<keyword evidence="6" id="KW-1133">Transmembrane helix</keyword>
<dbReference type="PANTHER" id="PTHR12935:SF0">
    <property type="entry name" value="GAMMA-GLUTAMYLCYCLOTRANSFERASE"/>
    <property type="match status" value="1"/>
</dbReference>